<dbReference type="GO" id="GO:0016787">
    <property type="term" value="F:hydrolase activity"/>
    <property type="evidence" value="ECO:0007669"/>
    <property type="project" value="UniProtKB-KW"/>
</dbReference>
<dbReference type="Pfam" id="PF13487">
    <property type="entry name" value="HD_5"/>
    <property type="match status" value="1"/>
</dbReference>
<reference evidence="2 3" key="1">
    <citation type="submission" date="2019-02" db="EMBL/GenBank/DDBJ databases">
        <title>Closed genome of Sporomusa termitida DSM 4440.</title>
        <authorList>
            <person name="Poehlein A."/>
            <person name="Daniel R."/>
        </authorList>
    </citation>
    <scope>NUCLEOTIDE SEQUENCE [LARGE SCALE GENOMIC DNA]</scope>
    <source>
        <strain evidence="2 3">DSM 4440</strain>
    </source>
</reference>
<proteinExistence type="predicted"/>
<keyword evidence="2" id="KW-0378">Hydrolase</keyword>
<dbReference type="SUPFAM" id="SSF109604">
    <property type="entry name" value="HD-domain/PDEase-like"/>
    <property type="match status" value="1"/>
</dbReference>
<dbReference type="AlphaFoldDB" id="A0A517DZT2"/>
<evidence type="ECO:0000313" key="2">
    <source>
        <dbReference type="EMBL" id="QDR82857.1"/>
    </source>
</evidence>
<protein>
    <submittedName>
        <fullName evidence="2">Cyclic di-GMP phosphodieSPTERase</fullName>
        <ecNumber evidence="2">3.1.4.-</ecNumber>
    </submittedName>
</protein>
<dbReference type="Proteomes" id="UP000320776">
    <property type="component" value="Chromosome"/>
</dbReference>
<dbReference type="PANTHER" id="PTHR43155:SF2">
    <property type="entry name" value="CYCLIC DI-GMP PHOSPHODIESTERASE PA4108"/>
    <property type="match status" value="1"/>
</dbReference>
<dbReference type="SMART" id="SM00471">
    <property type="entry name" value="HDc"/>
    <property type="match status" value="1"/>
</dbReference>
<dbReference type="InterPro" id="IPR006675">
    <property type="entry name" value="HDIG_dom"/>
</dbReference>
<feature type="domain" description="HD-GYP" evidence="1">
    <location>
        <begin position="1"/>
        <end position="192"/>
    </location>
</feature>
<dbReference type="PROSITE" id="PS51832">
    <property type="entry name" value="HD_GYP"/>
    <property type="match status" value="1"/>
</dbReference>
<dbReference type="InterPro" id="IPR003607">
    <property type="entry name" value="HD/PDEase_dom"/>
</dbReference>
<dbReference type="EMBL" id="CP036259">
    <property type="protein sequence ID" value="QDR82857.1"/>
    <property type="molecule type" value="Genomic_DNA"/>
</dbReference>
<dbReference type="KEGG" id="sted:SPTER_42980"/>
<keyword evidence="3" id="KW-1185">Reference proteome</keyword>
<gene>
    <name evidence="2" type="ORF">SPTER_42980</name>
</gene>
<dbReference type="EC" id="3.1.4.-" evidence="2"/>
<sequence>MSIIEALCDVIGERDRYTVEHSKNVACLMAGFAEYAELPVEDVTLAYVVGIVHDVGKVSVPDDILNKSGDLTDAELAVIRQHPDVGADILAEVEGLNRIATIVRHHHERYDGKGYGTGLAGDSIPFFSRMLAVCDSFDAMTTVRCYRREPFSIAKALDEISRCAGSQFDPVISRCFIDFINDCQKYDTLTAAHA</sequence>
<dbReference type="RefSeq" id="WP_170233356.1">
    <property type="nucleotide sequence ID" value="NZ_CP036259.1"/>
</dbReference>
<dbReference type="PANTHER" id="PTHR43155">
    <property type="entry name" value="CYCLIC DI-GMP PHOSPHODIESTERASE PA4108-RELATED"/>
    <property type="match status" value="1"/>
</dbReference>
<dbReference type="NCBIfam" id="TIGR00277">
    <property type="entry name" value="HDIG"/>
    <property type="match status" value="1"/>
</dbReference>
<evidence type="ECO:0000259" key="1">
    <source>
        <dbReference type="PROSITE" id="PS51832"/>
    </source>
</evidence>
<dbReference type="InterPro" id="IPR037522">
    <property type="entry name" value="HD_GYP_dom"/>
</dbReference>
<organism evidence="2 3">
    <name type="scientific">Sporomusa termitida</name>
    <dbReference type="NCBI Taxonomy" id="2377"/>
    <lineage>
        <taxon>Bacteria</taxon>
        <taxon>Bacillati</taxon>
        <taxon>Bacillota</taxon>
        <taxon>Negativicutes</taxon>
        <taxon>Selenomonadales</taxon>
        <taxon>Sporomusaceae</taxon>
        <taxon>Sporomusa</taxon>
    </lineage>
</organism>
<accession>A0A517DZT2</accession>
<dbReference type="CDD" id="cd00077">
    <property type="entry name" value="HDc"/>
    <property type="match status" value="1"/>
</dbReference>
<dbReference type="Gene3D" id="1.10.3210.10">
    <property type="entry name" value="Hypothetical protein af1432"/>
    <property type="match status" value="1"/>
</dbReference>
<name>A0A517DZT2_9FIRM</name>
<evidence type="ECO:0000313" key="3">
    <source>
        <dbReference type="Proteomes" id="UP000320776"/>
    </source>
</evidence>